<feature type="domain" description="Glycosyltransferase 2-like" evidence="2">
    <location>
        <begin position="22"/>
        <end position="178"/>
    </location>
</feature>
<feature type="compositionally biased region" description="Low complexity" evidence="1">
    <location>
        <begin position="256"/>
        <end position="265"/>
    </location>
</feature>
<dbReference type="GO" id="GO:0006487">
    <property type="term" value="P:protein N-linked glycosylation"/>
    <property type="evidence" value="ECO:0007669"/>
    <property type="project" value="TreeGrafter"/>
</dbReference>
<dbReference type="Proteomes" id="UP000198683">
    <property type="component" value="Unassembled WGS sequence"/>
</dbReference>
<proteinExistence type="predicted"/>
<dbReference type="STRING" id="683260.SAMN05421874_106301"/>
<dbReference type="SUPFAM" id="SSF53448">
    <property type="entry name" value="Nucleotide-diphospho-sugar transferases"/>
    <property type="match status" value="1"/>
</dbReference>
<dbReference type="RefSeq" id="WP_090763787.1">
    <property type="nucleotide sequence ID" value="NZ_FNFB01000006.1"/>
</dbReference>
<dbReference type="InterPro" id="IPR001173">
    <property type="entry name" value="Glyco_trans_2-like"/>
</dbReference>
<evidence type="ECO:0000259" key="2">
    <source>
        <dbReference type="Pfam" id="PF00535"/>
    </source>
</evidence>
<dbReference type="EMBL" id="FNFB01000006">
    <property type="protein sequence ID" value="SDK29515.1"/>
    <property type="molecule type" value="Genomic_DNA"/>
</dbReference>
<feature type="region of interest" description="Disordered" evidence="1">
    <location>
        <begin position="256"/>
        <end position="278"/>
    </location>
</feature>
<accession>A0A1G9ASG7</accession>
<dbReference type="Pfam" id="PF00535">
    <property type="entry name" value="Glycos_transf_2"/>
    <property type="match status" value="1"/>
</dbReference>
<dbReference type="InterPro" id="IPR029044">
    <property type="entry name" value="Nucleotide-diphossugar_trans"/>
</dbReference>
<keyword evidence="3" id="KW-0808">Transferase</keyword>
<dbReference type="PANTHER" id="PTHR10859:SF91">
    <property type="entry name" value="DOLICHYL-PHOSPHATE BETA-GLUCOSYLTRANSFERASE"/>
    <property type="match status" value="1"/>
</dbReference>
<dbReference type="PANTHER" id="PTHR10859">
    <property type="entry name" value="GLYCOSYL TRANSFERASE"/>
    <property type="match status" value="1"/>
</dbReference>
<evidence type="ECO:0000256" key="1">
    <source>
        <dbReference type="SAM" id="MobiDB-lite"/>
    </source>
</evidence>
<dbReference type="AlphaFoldDB" id="A0A1G9ASG7"/>
<dbReference type="GO" id="GO:0016740">
    <property type="term" value="F:transferase activity"/>
    <property type="evidence" value="ECO:0007669"/>
    <property type="project" value="UniProtKB-KW"/>
</dbReference>
<organism evidence="3 4">
    <name type="scientific">Nonomuraea maritima</name>
    <dbReference type="NCBI Taxonomy" id="683260"/>
    <lineage>
        <taxon>Bacteria</taxon>
        <taxon>Bacillati</taxon>
        <taxon>Actinomycetota</taxon>
        <taxon>Actinomycetes</taxon>
        <taxon>Streptosporangiales</taxon>
        <taxon>Streptosporangiaceae</taxon>
        <taxon>Nonomuraea</taxon>
    </lineage>
</organism>
<reference evidence="3 4" key="1">
    <citation type="submission" date="2016-10" db="EMBL/GenBank/DDBJ databases">
        <authorList>
            <person name="de Groot N.N."/>
        </authorList>
    </citation>
    <scope>NUCLEOTIDE SEQUENCE [LARGE SCALE GENOMIC DNA]</scope>
    <source>
        <strain evidence="3 4">CGMCC 4.5681</strain>
    </source>
</reference>
<sequence length="278" mass="29977">MPPSRDDPDGHGRASRTPLLEIVVPAHNEERRLPGGLLQLCAKLARMPFASAVIVVDNNSTDRTAEIVTTWPGGDVPVRLVRCATPGKGAAVRAGLLATSAPYVGFCDADMATDLAAIDVALDLLRSGERVVIGSRAHRGSHVENRHSRIREAGAYGFRALARLLVPGVGDTQCGFKFFDGGLAREIAAQLRTSGFAFDVELLARCLARRSRVTEIPVRWRDMPGSRFSPPRHAFGIVLELGRIWLRLRARPRAAGQSAGQSAGQPAWEPPLDPVGYP</sequence>
<evidence type="ECO:0000313" key="3">
    <source>
        <dbReference type="EMBL" id="SDK29515.1"/>
    </source>
</evidence>
<evidence type="ECO:0000313" key="4">
    <source>
        <dbReference type="Proteomes" id="UP000198683"/>
    </source>
</evidence>
<feature type="compositionally biased region" description="Pro residues" evidence="1">
    <location>
        <begin position="268"/>
        <end position="278"/>
    </location>
</feature>
<protein>
    <submittedName>
        <fullName evidence="3">Glycosyltransferase involved in cell wall bisynthesis</fullName>
    </submittedName>
</protein>
<dbReference type="Gene3D" id="3.90.550.10">
    <property type="entry name" value="Spore Coat Polysaccharide Biosynthesis Protein SpsA, Chain A"/>
    <property type="match status" value="1"/>
</dbReference>
<name>A0A1G9ASG7_9ACTN</name>
<dbReference type="OrthoDB" id="2369748at2"/>
<gene>
    <name evidence="3" type="ORF">SAMN05421874_106301</name>
</gene>
<keyword evidence="4" id="KW-1185">Reference proteome</keyword>